<evidence type="ECO:0000256" key="3">
    <source>
        <dbReference type="ARBA" id="ARBA00022741"/>
    </source>
</evidence>
<evidence type="ECO:0000313" key="8">
    <source>
        <dbReference type="EMBL" id="HIT43126.1"/>
    </source>
</evidence>
<organism evidence="8 9">
    <name type="scientific">Candidatus Caccovicinus merdipullorum</name>
    <dbReference type="NCBI Taxonomy" id="2840724"/>
    <lineage>
        <taxon>Bacteria</taxon>
        <taxon>Bacillati</taxon>
        <taxon>Bacillota</taxon>
        <taxon>Clostridia</taxon>
        <taxon>Eubacteriales</taxon>
        <taxon>Candidatus Caccovicinus</taxon>
    </lineage>
</organism>
<feature type="domain" description="Protein kinase" evidence="7">
    <location>
        <begin position="1"/>
        <end position="239"/>
    </location>
</feature>
<sequence length="473" mass="53670">MIGSGRTGTVYLARHRELGEYRAVKAVRKDSVRYETFRKEALLLKDLRHPGIPVIYDIEEDEKCGYLIEEYLQGNSLETIAGECSPLPRRSVLQYGIQICSAVGYLHTAGPEPILHLDLQPKNLLVCGDTIKLIDFDQAAPISQANQDRKRFGTIGFAAPEQYDFAKELDERTDIYAIGCLLFYLTTGNSPDRDITPAVLGQKMWNREAGRIVSACLAADGKERYSSAEELKTDLENLLKETASSLVVAVYGNEACIGATHLSLALSASLWRRGIANCYEECHPLGNIRRLLGKNSRMDESGNFWIWGCLVRPYYGRQAAFLPASCQVVIEDRGALERIEEPVSPKEEPAAVLLIAGGKWWNRPPDEEFIRIYKERILLIYNFSHKRILLPRPRTGQGIPILQMPLFANPFCADPQAQRWLDMLWRRLEKILKERQEPGLDEFLVRKRNADRRTGIRQKAQRLASALRAGRRR</sequence>
<evidence type="ECO:0000256" key="1">
    <source>
        <dbReference type="ARBA" id="ARBA00012513"/>
    </source>
</evidence>
<proteinExistence type="predicted"/>
<keyword evidence="5 6" id="KW-0067">ATP-binding</keyword>
<dbReference type="GO" id="GO:0005524">
    <property type="term" value="F:ATP binding"/>
    <property type="evidence" value="ECO:0007669"/>
    <property type="project" value="UniProtKB-UniRule"/>
</dbReference>
<accession>A0A9D1GLV0</accession>
<reference evidence="8" key="1">
    <citation type="submission" date="2020-10" db="EMBL/GenBank/DDBJ databases">
        <authorList>
            <person name="Gilroy R."/>
        </authorList>
    </citation>
    <scope>NUCLEOTIDE SEQUENCE</scope>
    <source>
        <strain evidence="8">CHK123-3438</strain>
    </source>
</reference>
<evidence type="ECO:0000256" key="2">
    <source>
        <dbReference type="ARBA" id="ARBA00022679"/>
    </source>
</evidence>
<dbReference type="Gene3D" id="1.10.510.10">
    <property type="entry name" value="Transferase(Phosphotransferase) domain 1"/>
    <property type="match status" value="1"/>
</dbReference>
<evidence type="ECO:0000256" key="6">
    <source>
        <dbReference type="PROSITE-ProRule" id="PRU10141"/>
    </source>
</evidence>
<feature type="binding site" evidence="6">
    <location>
        <position position="29"/>
    </location>
    <ligand>
        <name>ATP</name>
        <dbReference type="ChEBI" id="CHEBI:30616"/>
    </ligand>
</feature>
<dbReference type="CDD" id="cd14014">
    <property type="entry name" value="STKc_PknB_like"/>
    <property type="match status" value="1"/>
</dbReference>
<keyword evidence="4 8" id="KW-0418">Kinase</keyword>
<dbReference type="PROSITE" id="PS50011">
    <property type="entry name" value="PROTEIN_KINASE_DOM"/>
    <property type="match status" value="1"/>
</dbReference>
<dbReference type="PROSITE" id="PS00107">
    <property type="entry name" value="PROTEIN_KINASE_ATP"/>
    <property type="match status" value="1"/>
</dbReference>
<keyword evidence="8" id="KW-0723">Serine/threonine-protein kinase</keyword>
<dbReference type="AlphaFoldDB" id="A0A9D1GLV0"/>
<keyword evidence="3 6" id="KW-0547">Nucleotide-binding</keyword>
<keyword evidence="2" id="KW-0808">Transferase</keyword>
<dbReference type="InterPro" id="IPR017441">
    <property type="entry name" value="Protein_kinase_ATP_BS"/>
</dbReference>
<dbReference type="InterPro" id="IPR000719">
    <property type="entry name" value="Prot_kinase_dom"/>
</dbReference>
<dbReference type="InterPro" id="IPR011009">
    <property type="entry name" value="Kinase-like_dom_sf"/>
</dbReference>
<dbReference type="Pfam" id="PF00069">
    <property type="entry name" value="Pkinase"/>
    <property type="match status" value="1"/>
</dbReference>
<dbReference type="SUPFAM" id="SSF56112">
    <property type="entry name" value="Protein kinase-like (PK-like)"/>
    <property type="match status" value="1"/>
</dbReference>
<reference evidence="8" key="2">
    <citation type="journal article" date="2021" name="PeerJ">
        <title>Extensive microbial diversity within the chicken gut microbiome revealed by metagenomics and culture.</title>
        <authorList>
            <person name="Gilroy R."/>
            <person name="Ravi A."/>
            <person name="Getino M."/>
            <person name="Pursley I."/>
            <person name="Horton D.L."/>
            <person name="Alikhan N.F."/>
            <person name="Baker D."/>
            <person name="Gharbi K."/>
            <person name="Hall N."/>
            <person name="Watson M."/>
            <person name="Adriaenssens E.M."/>
            <person name="Foster-Nyarko E."/>
            <person name="Jarju S."/>
            <person name="Secka A."/>
            <person name="Antonio M."/>
            <person name="Oren A."/>
            <person name="Chaudhuri R.R."/>
            <person name="La Ragione R."/>
            <person name="Hildebrand F."/>
            <person name="Pallen M.J."/>
        </authorList>
    </citation>
    <scope>NUCLEOTIDE SEQUENCE</scope>
    <source>
        <strain evidence="8">CHK123-3438</strain>
    </source>
</reference>
<dbReference type="GO" id="GO:0004674">
    <property type="term" value="F:protein serine/threonine kinase activity"/>
    <property type="evidence" value="ECO:0007669"/>
    <property type="project" value="UniProtKB-KW"/>
</dbReference>
<protein>
    <recommendedName>
        <fullName evidence="1">non-specific serine/threonine protein kinase</fullName>
        <ecNumber evidence="1">2.7.11.1</ecNumber>
    </recommendedName>
</protein>
<dbReference type="Proteomes" id="UP000886860">
    <property type="component" value="Unassembled WGS sequence"/>
</dbReference>
<dbReference type="PANTHER" id="PTHR43289:SF6">
    <property type="entry name" value="SERINE_THREONINE-PROTEIN KINASE NEKL-3"/>
    <property type="match status" value="1"/>
</dbReference>
<evidence type="ECO:0000313" key="9">
    <source>
        <dbReference type="Proteomes" id="UP000886860"/>
    </source>
</evidence>
<evidence type="ECO:0000256" key="4">
    <source>
        <dbReference type="ARBA" id="ARBA00022777"/>
    </source>
</evidence>
<comment type="caution">
    <text evidence="8">The sequence shown here is derived from an EMBL/GenBank/DDBJ whole genome shotgun (WGS) entry which is preliminary data.</text>
</comment>
<dbReference type="EC" id="2.7.11.1" evidence="1"/>
<evidence type="ECO:0000256" key="5">
    <source>
        <dbReference type="ARBA" id="ARBA00022840"/>
    </source>
</evidence>
<dbReference type="PANTHER" id="PTHR43289">
    <property type="entry name" value="MITOGEN-ACTIVATED PROTEIN KINASE KINASE KINASE 20-RELATED"/>
    <property type="match status" value="1"/>
</dbReference>
<evidence type="ECO:0000259" key="7">
    <source>
        <dbReference type="PROSITE" id="PS50011"/>
    </source>
</evidence>
<gene>
    <name evidence="8" type="ORF">IAB60_13705</name>
</gene>
<dbReference type="EMBL" id="DVKS01000227">
    <property type="protein sequence ID" value="HIT43126.1"/>
    <property type="molecule type" value="Genomic_DNA"/>
</dbReference>
<name>A0A9D1GLV0_9FIRM</name>